<dbReference type="InterPro" id="IPR001932">
    <property type="entry name" value="PPM-type_phosphatase-like_dom"/>
</dbReference>
<keyword evidence="4" id="KW-1185">Reference proteome</keyword>
<sequence length="161" mass="17078">MCGSSQEGSVAVDMRSCDGNLWDKNLFASDGLWDVFSNEEAVAVVKEVEDPEESTKKLTANIKASGISSTHSSSSQKEIKGKPQLELTLTTVHNSLDRTVDNQKAVEAKAIAAAHTTSSEQSGSIGEKNQKSTPVHSDSTTSKASSVPFISLSKMSTLTSK</sequence>
<dbReference type="EnsemblPlants" id="Bo2g159100.1">
    <property type="protein sequence ID" value="Bo2g159100.1"/>
    <property type="gene ID" value="Bo2g159100"/>
</dbReference>
<reference evidence="3 4" key="1">
    <citation type="journal article" date="2014" name="Genome Biol.">
        <title>Transcriptome and methylome profiling reveals relics of genome dominance in the mesopolyploid Brassica oleracea.</title>
        <authorList>
            <person name="Parkin I.A."/>
            <person name="Koh C."/>
            <person name="Tang H."/>
            <person name="Robinson S.J."/>
            <person name="Kagale S."/>
            <person name="Clarke W.E."/>
            <person name="Town C.D."/>
            <person name="Nixon J."/>
            <person name="Krishnakumar V."/>
            <person name="Bidwell S.L."/>
            <person name="Denoeud F."/>
            <person name="Belcram H."/>
            <person name="Links M.G."/>
            <person name="Just J."/>
            <person name="Clarke C."/>
            <person name="Bender T."/>
            <person name="Huebert T."/>
            <person name="Mason A.S."/>
            <person name="Pires J.C."/>
            <person name="Barker G."/>
            <person name="Moore J."/>
            <person name="Walley P.G."/>
            <person name="Manoli S."/>
            <person name="Batley J."/>
            <person name="Edwards D."/>
            <person name="Nelson M.N."/>
            <person name="Wang X."/>
            <person name="Paterson A.H."/>
            <person name="King G."/>
            <person name="Bancroft I."/>
            <person name="Chalhoub B."/>
            <person name="Sharpe A.G."/>
        </authorList>
    </citation>
    <scope>NUCLEOTIDE SEQUENCE</scope>
    <source>
        <strain evidence="3 4">cv. TO1000</strain>
    </source>
</reference>
<evidence type="ECO:0000313" key="4">
    <source>
        <dbReference type="Proteomes" id="UP000032141"/>
    </source>
</evidence>
<dbReference type="AlphaFoldDB" id="A0A0D3AXS6"/>
<reference evidence="3" key="2">
    <citation type="submission" date="2015-03" db="UniProtKB">
        <authorList>
            <consortium name="EnsemblPlants"/>
        </authorList>
    </citation>
    <scope>IDENTIFICATION</scope>
</reference>
<dbReference type="Pfam" id="PF00481">
    <property type="entry name" value="PP2C"/>
    <property type="match status" value="1"/>
</dbReference>
<proteinExistence type="predicted"/>
<evidence type="ECO:0000256" key="1">
    <source>
        <dbReference type="SAM" id="MobiDB-lite"/>
    </source>
</evidence>
<accession>A0A0D3AXS6</accession>
<dbReference type="Proteomes" id="UP000032141">
    <property type="component" value="Chromosome C2"/>
</dbReference>
<dbReference type="Gramene" id="Bo2g159100.1">
    <property type="protein sequence ID" value="Bo2g159100.1"/>
    <property type="gene ID" value="Bo2g159100"/>
</dbReference>
<organism evidence="3 4">
    <name type="scientific">Brassica oleracea var. oleracea</name>
    <dbReference type="NCBI Taxonomy" id="109376"/>
    <lineage>
        <taxon>Eukaryota</taxon>
        <taxon>Viridiplantae</taxon>
        <taxon>Streptophyta</taxon>
        <taxon>Embryophyta</taxon>
        <taxon>Tracheophyta</taxon>
        <taxon>Spermatophyta</taxon>
        <taxon>Magnoliopsida</taxon>
        <taxon>eudicotyledons</taxon>
        <taxon>Gunneridae</taxon>
        <taxon>Pentapetalae</taxon>
        <taxon>rosids</taxon>
        <taxon>malvids</taxon>
        <taxon>Brassicales</taxon>
        <taxon>Brassicaceae</taxon>
        <taxon>Brassiceae</taxon>
        <taxon>Brassica</taxon>
    </lineage>
</organism>
<feature type="compositionally biased region" description="Polar residues" evidence="1">
    <location>
        <begin position="115"/>
        <end position="124"/>
    </location>
</feature>
<name>A0A0D3AXS6_BRAOL</name>
<evidence type="ECO:0000313" key="3">
    <source>
        <dbReference type="EnsemblPlants" id="Bo2g159100.1"/>
    </source>
</evidence>
<protein>
    <recommendedName>
        <fullName evidence="2">PPM-type phosphatase domain-containing protein</fullName>
    </recommendedName>
</protein>
<feature type="compositionally biased region" description="Polar residues" evidence="1">
    <location>
        <begin position="131"/>
        <end position="145"/>
    </location>
</feature>
<dbReference type="SUPFAM" id="SSF81606">
    <property type="entry name" value="PP2C-like"/>
    <property type="match status" value="1"/>
</dbReference>
<dbReference type="InterPro" id="IPR036457">
    <property type="entry name" value="PPM-type-like_dom_sf"/>
</dbReference>
<feature type="compositionally biased region" description="Low complexity" evidence="1">
    <location>
        <begin position="65"/>
        <end position="75"/>
    </location>
</feature>
<feature type="region of interest" description="Disordered" evidence="1">
    <location>
        <begin position="111"/>
        <end position="148"/>
    </location>
</feature>
<dbReference type="STRING" id="109376.A0A0D3AXS6"/>
<evidence type="ECO:0000259" key="2">
    <source>
        <dbReference type="Pfam" id="PF00481"/>
    </source>
</evidence>
<feature type="domain" description="PPM-type phosphatase" evidence="2">
    <location>
        <begin position="26"/>
        <end position="66"/>
    </location>
</feature>
<dbReference type="HOGENOM" id="CLU_1646057_0_0_1"/>
<dbReference type="eggNOG" id="KOG0698">
    <property type="taxonomic scope" value="Eukaryota"/>
</dbReference>
<dbReference type="Gene3D" id="3.60.40.10">
    <property type="entry name" value="PPM-type phosphatase domain"/>
    <property type="match status" value="1"/>
</dbReference>
<feature type="region of interest" description="Disordered" evidence="1">
    <location>
        <begin position="62"/>
        <end position="83"/>
    </location>
</feature>